<dbReference type="RefSeq" id="WP_221364131.1">
    <property type="nucleotide sequence ID" value="NZ_JACIEV010000001.1"/>
</dbReference>
<dbReference type="Proteomes" id="UP000529795">
    <property type="component" value="Unassembled WGS sequence"/>
</dbReference>
<dbReference type="InterPro" id="IPR000847">
    <property type="entry name" value="LysR_HTH_N"/>
</dbReference>
<dbReference type="Gene3D" id="3.40.190.290">
    <property type="match status" value="1"/>
</dbReference>
<dbReference type="SUPFAM" id="SSF53850">
    <property type="entry name" value="Periplasmic binding protein-like II"/>
    <property type="match status" value="1"/>
</dbReference>
<comment type="similarity">
    <text evidence="1">Belongs to the LysR transcriptional regulatory family.</text>
</comment>
<evidence type="ECO:0000256" key="1">
    <source>
        <dbReference type="ARBA" id="ARBA00009437"/>
    </source>
</evidence>
<gene>
    <name evidence="6" type="ORF">GGQ80_000622</name>
</gene>
<dbReference type="GO" id="GO:0006351">
    <property type="term" value="P:DNA-templated transcription"/>
    <property type="evidence" value="ECO:0007669"/>
    <property type="project" value="TreeGrafter"/>
</dbReference>
<dbReference type="PANTHER" id="PTHR30537:SF3">
    <property type="entry name" value="TRANSCRIPTIONAL REGULATORY PROTEIN"/>
    <property type="match status" value="1"/>
</dbReference>
<keyword evidence="4" id="KW-0804">Transcription</keyword>
<dbReference type="AlphaFoldDB" id="A0A840F8X7"/>
<evidence type="ECO:0000256" key="2">
    <source>
        <dbReference type="ARBA" id="ARBA00023015"/>
    </source>
</evidence>
<dbReference type="GO" id="GO:0043565">
    <property type="term" value="F:sequence-specific DNA binding"/>
    <property type="evidence" value="ECO:0007669"/>
    <property type="project" value="TreeGrafter"/>
</dbReference>
<dbReference type="PROSITE" id="PS50931">
    <property type="entry name" value="HTH_LYSR"/>
    <property type="match status" value="1"/>
</dbReference>
<comment type="caution">
    <text evidence="6">The sequence shown here is derived from an EMBL/GenBank/DDBJ whole genome shotgun (WGS) entry which is preliminary data.</text>
</comment>
<keyword evidence="3 6" id="KW-0238">DNA-binding</keyword>
<dbReference type="Pfam" id="PF00126">
    <property type="entry name" value="HTH_1"/>
    <property type="match status" value="1"/>
</dbReference>
<keyword evidence="2" id="KW-0805">Transcription regulation</keyword>
<accession>A0A840F8X7</accession>
<dbReference type="InterPro" id="IPR058163">
    <property type="entry name" value="LysR-type_TF_proteobact-type"/>
</dbReference>
<feature type="domain" description="HTH lysR-type" evidence="5">
    <location>
        <begin position="24"/>
        <end position="81"/>
    </location>
</feature>
<evidence type="ECO:0000256" key="3">
    <source>
        <dbReference type="ARBA" id="ARBA00023125"/>
    </source>
</evidence>
<keyword evidence="7" id="KW-1185">Reference proteome</keyword>
<evidence type="ECO:0000259" key="5">
    <source>
        <dbReference type="PROSITE" id="PS50931"/>
    </source>
</evidence>
<dbReference type="EMBL" id="JACIEV010000001">
    <property type="protein sequence ID" value="MBB4152746.1"/>
    <property type="molecule type" value="Genomic_DNA"/>
</dbReference>
<dbReference type="GO" id="GO:0003700">
    <property type="term" value="F:DNA-binding transcription factor activity"/>
    <property type="evidence" value="ECO:0007669"/>
    <property type="project" value="InterPro"/>
</dbReference>
<dbReference type="InterPro" id="IPR005119">
    <property type="entry name" value="LysR_subst-bd"/>
</dbReference>
<organism evidence="6 7">
    <name type="scientific">Sphingomonas jinjuensis</name>
    <dbReference type="NCBI Taxonomy" id="535907"/>
    <lineage>
        <taxon>Bacteria</taxon>
        <taxon>Pseudomonadati</taxon>
        <taxon>Pseudomonadota</taxon>
        <taxon>Alphaproteobacteria</taxon>
        <taxon>Sphingomonadales</taxon>
        <taxon>Sphingomonadaceae</taxon>
        <taxon>Sphingomonas</taxon>
    </lineage>
</organism>
<evidence type="ECO:0000313" key="6">
    <source>
        <dbReference type="EMBL" id="MBB4152746.1"/>
    </source>
</evidence>
<dbReference type="InterPro" id="IPR036390">
    <property type="entry name" value="WH_DNA-bd_sf"/>
</dbReference>
<evidence type="ECO:0000256" key="4">
    <source>
        <dbReference type="ARBA" id="ARBA00023163"/>
    </source>
</evidence>
<dbReference type="Pfam" id="PF03466">
    <property type="entry name" value="LysR_substrate"/>
    <property type="match status" value="1"/>
</dbReference>
<proteinExistence type="inferred from homology"/>
<reference evidence="6 7" key="1">
    <citation type="submission" date="2020-08" db="EMBL/GenBank/DDBJ databases">
        <title>Genomic Encyclopedia of Type Strains, Phase IV (KMG-IV): sequencing the most valuable type-strain genomes for metagenomic binning, comparative biology and taxonomic classification.</title>
        <authorList>
            <person name="Goeker M."/>
        </authorList>
    </citation>
    <scope>NUCLEOTIDE SEQUENCE [LARGE SCALE GENOMIC DNA]</scope>
    <source>
        <strain evidence="6 7">YC6723</strain>
    </source>
</reference>
<dbReference type="Gene3D" id="1.10.10.10">
    <property type="entry name" value="Winged helix-like DNA-binding domain superfamily/Winged helix DNA-binding domain"/>
    <property type="match status" value="1"/>
</dbReference>
<sequence length="330" mass="35684">MGTARGSDRKWAGSQDGAALMPVPDWDDLRLFLAVGRAGGLSRAARHLRVDQTTVARRLAALEETLAIRLANRTPRGIQLTDAGQALLARAERIEVQVLAAQAEASAGDTMVRGTVRIATPETLGTHIIAPNAAALRDAHPHLRLELVPESRDVRLANRDADIAITLRLPDHGPLHARRLADYDLGLYAAPSYLSAWGTPRTIGDLASHRMVGYIEDLVDLPQLRVEGPVAPVIFRSTSSAAQYAAVVGGTGLGWLHSYVAAEDPRLVRVLASAAEKRSYWLSVHRDQRAMPAVRAVIDFLDDLARRLLPGEAQTVRLNTRIDSTAPDGS</sequence>
<protein>
    <submittedName>
        <fullName evidence="6">DNA-binding transcriptional LysR family regulator</fullName>
    </submittedName>
</protein>
<dbReference type="SUPFAM" id="SSF46785">
    <property type="entry name" value="Winged helix' DNA-binding domain"/>
    <property type="match status" value="1"/>
</dbReference>
<name>A0A840F8X7_9SPHN</name>
<evidence type="ECO:0000313" key="7">
    <source>
        <dbReference type="Proteomes" id="UP000529795"/>
    </source>
</evidence>
<dbReference type="PANTHER" id="PTHR30537">
    <property type="entry name" value="HTH-TYPE TRANSCRIPTIONAL REGULATOR"/>
    <property type="match status" value="1"/>
</dbReference>
<dbReference type="InterPro" id="IPR036388">
    <property type="entry name" value="WH-like_DNA-bd_sf"/>
</dbReference>